<dbReference type="EMBL" id="JALJOS010000019">
    <property type="protein sequence ID" value="KAK9827049.1"/>
    <property type="molecule type" value="Genomic_DNA"/>
</dbReference>
<evidence type="ECO:0000313" key="4">
    <source>
        <dbReference type="Proteomes" id="UP001438707"/>
    </source>
</evidence>
<feature type="region of interest" description="Disordered" evidence="1">
    <location>
        <begin position="727"/>
        <end position="762"/>
    </location>
</feature>
<keyword evidence="4" id="KW-1185">Reference proteome</keyword>
<evidence type="ECO:0000259" key="2">
    <source>
        <dbReference type="Pfam" id="PF19263"/>
    </source>
</evidence>
<dbReference type="Gene3D" id="3.40.50.300">
    <property type="entry name" value="P-loop containing nucleotide triphosphate hydrolases"/>
    <property type="match status" value="1"/>
</dbReference>
<dbReference type="InterPro" id="IPR027417">
    <property type="entry name" value="P-loop_NTPase"/>
</dbReference>
<organism evidence="3 4">
    <name type="scientific">Apatococcus lobatus</name>
    <dbReference type="NCBI Taxonomy" id="904363"/>
    <lineage>
        <taxon>Eukaryota</taxon>
        <taxon>Viridiplantae</taxon>
        <taxon>Chlorophyta</taxon>
        <taxon>core chlorophytes</taxon>
        <taxon>Trebouxiophyceae</taxon>
        <taxon>Chlorellales</taxon>
        <taxon>Chlorellaceae</taxon>
        <taxon>Apatococcus</taxon>
    </lineage>
</organism>
<gene>
    <name evidence="3" type="ORF">WJX74_004732</name>
</gene>
<dbReference type="InterPro" id="IPR045455">
    <property type="entry name" value="NrS-1_pol-like_helicase"/>
</dbReference>
<comment type="caution">
    <text evidence="3">The sequence shown here is derived from an EMBL/GenBank/DDBJ whole genome shotgun (WGS) entry which is preliminary data.</text>
</comment>
<feature type="domain" description="NrS-1 polymerase-like helicase" evidence="2">
    <location>
        <begin position="438"/>
        <end position="538"/>
    </location>
</feature>
<feature type="compositionally biased region" description="Polar residues" evidence="1">
    <location>
        <begin position="16"/>
        <end position="28"/>
    </location>
</feature>
<dbReference type="SUPFAM" id="SSF52540">
    <property type="entry name" value="P-loop containing nucleoside triphosphate hydrolases"/>
    <property type="match status" value="1"/>
</dbReference>
<sequence length="762" mass="85946">MVLSPASHGSRPPLSDITNGQSQDSTSDIPGFGTDDPLNQVPGQFESPHDFFSEEALVIQPRPRPSKEYLDGLVTHFEGQMTQLGTPSMCFQKVFGYSPQDFDSLESFLYDFHSRSTGSSMNEVMRIGNHLLLKLKNVEEAYRYIGQDPQYADFKNTLSRIWVMRDRLIVVRMTAAGMLAAITGERPPCVETTMNNKEGKKLYDFVKWYAYSLGYRIGGIDGLVYTQSTCLHEGVLHKTRHWQHVTRLPQPGESQLMTAVDLIDECFKVNRLGEEMVNINTSSTVKKDCAERMQRNDEDLQLWPISRHLHSFENGTLCIKEHRWYPMSEGCPMDARTGMPLRAASFHPYPLTDAIRMLRGGFEGLGAHAEGETWWADKSTTQLVLDTILEHQRVPDDARRVLLAMIGATLFDIGEYLPHPTIPGRQMMNKLEVILFIWGRAGVGKSTILNMISAMYNDNTDLVGLLENQSDESFGLDKIKHAFVVIAQDIDSKFNLSPTQLTGMTSGEKVVIRAKFKNDIIVPNWRAMFAMAGNESFTTREQANAGNRLTRRTVAFCFGQKVLEHNRSLLDQMKAEMPKLIWVCSWALKALLAELGEHRGMATMVTRVQYLSDCVDDLNSTSRLMRKWLEETPQIIYGPGLWVEVDFLRNNFNDWKQQNGLRGSQSSGPYLEWTATAVDDAFSYAERRLCGNPIEPKSTAGIPRPDLHPLEAARAKKVFTGITWREMHPRAGAPEQGPRPDAAEREGALEFQQAAPFLSGPH</sequence>
<name>A0AAW1R0G4_9CHLO</name>
<feature type="region of interest" description="Disordered" evidence="1">
    <location>
        <begin position="1"/>
        <end position="46"/>
    </location>
</feature>
<dbReference type="AlphaFoldDB" id="A0AAW1R0G4"/>
<dbReference type="Proteomes" id="UP001438707">
    <property type="component" value="Unassembled WGS sequence"/>
</dbReference>
<protein>
    <recommendedName>
        <fullName evidence="2">NrS-1 polymerase-like helicase domain-containing protein</fullName>
    </recommendedName>
</protein>
<proteinExistence type="predicted"/>
<evidence type="ECO:0000256" key="1">
    <source>
        <dbReference type="SAM" id="MobiDB-lite"/>
    </source>
</evidence>
<evidence type="ECO:0000313" key="3">
    <source>
        <dbReference type="EMBL" id="KAK9827049.1"/>
    </source>
</evidence>
<reference evidence="3 4" key="1">
    <citation type="journal article" date="2024" name="Nat. Commun.">
        <title>Phylogenomics reveals the evolutionary origins of lichenization in chlorophyte algae.</title>
        <authorList>
            <person name="Puginier C."/>
            <person name="Libourel C."/>
            <person name="Otte J."/>
            <person name="Skaloud P."/>
            <person name="Haon M."/>
            <person name="Grisel S."/>
            <person name="Petersen M."/>
            <person name="Berrin J.G."/>
            <person name="Delaux P.M."/>
            <person name="Dal Grande F."/>
            <person name="Keller J."/>
        </authorList>
    </citation>
    <scope>NUCLEOTIDE SEQUENCE [LARGE SCALE GENOMIC DNA]</scope>
    <source>
        <strain evidence="3 4">SAG 2145</strain>
    </source>
</reference>
<dbReference type="Pfam" id="PF19263">
    <property type="entry name" value="DUF5906"/>
    <property type="match status" value="1"/>
</dbReference>
<accession>A0AAW1R0G4</accession>